<dbReference type="GO" id="GO:0005221">
    <property type="term" value="F:intracellularly cyclic nucleotide-activated monoatomic cation channel activity"/>
    <property type="evidence" value="ECO:0007669"/>
    <property type="project" value="InterPro"/>
</dbReference>
<dbReference type="PANTHER" id="PTHR45638:SF11">
    <property type="entry name" value="CYCLIC NUCLEOTIDE-GATED CATION CHANNEL SUBUNIT A"/>
    <property type="match status" value="1"/>
</dbReference>
<feature type="transmembrane region" description="Helical" evidence="8">
    <location>
        <begin position="1333"/>
        <end position="1351"/>
    </location>
</feature>
<evidence type="ECO:0000259" key="9">
    <source>
        <dbReference type="PROSITE" id="PS50042"/>
    </source>
</evidence>
<organism evidence="10 11">
    <name type="scientific">Phytophthora pseudosyringae</name>
    <dbReference type="NCBI Taxonomy" id="221518"/>
    <lineage>
        <taxon>Eukaryota</taxon>
        <taxon>Sar</taxon>
        <taxon>Stramenopiles</taxon>
        <taxon>Oomycota</taxon>
        <taxon>Peronosporomycetes</taxon>
        <taxon>Peronosporales</taxon>
        <taxon>Peronosporaceae</taxon>
        <taxon>Phytophthora</taxon>
    </lineage>
</organism>
<dbReference type="Pfam" id="PF07885">
    <property type="entry name" value="Ion_trans_2"/>
    <property type="match status" value="1"/>
</dbReference>
<name>A0A8T1W376_9STRA</name>
<keyword evidence="4 8" id="KW-1133">Transmembrane helix</keyword>
<dbReference type="Pfam" id="PF00520">
    <property type="entry name" value="Ion_trans"/>
    <property type="match status" value="2"/>
</dbReference>
<dbReference type="Pfam" id="PF00027">
    <property type="entry name" value="cNMP_binding"/>
    <property type="match status" value="4"/>
</dbReference>
<comment type="subcellular location">
    <subcellularLocation>
        <location evidence="1">Membrane</location>
        <topology evidence="1">Multi-pass membrane protein</topology>
    </subcellularLocation>
</comment>
<feature type="transmembrane region" description="Helical" evidence="8">
    <location>
        <begin position="1408"/>
        <end position="1426"/>
    </location>
</feature>
<feature type="transmembrane region" description="Helical" evidence="8">
    <location>
        <begin position="107"/>
        <end position="130"/>
    </location>
</feature>
<feature type="transmembrane region" description="Helical" evidence="8">
    <location>
        <begin position="880"/>
        <end position="898"/>
    </location>
</feature>
<feature type="domain" description="Cyclic nucleotide-binding" evidence="9">
    <location>
        <begin position="1512"/>
        <end position="1612"/>
    </location>
</feature>
<dbReference type="PROSITE" id="PS00888">
    <property type="entry name" value="CNMP_BINDING_1"/>
    <property type="match status" value="1"/>
</dbReference>
<dbReference type="GO" id="GO:0044877">
    <property type="term" value="F:protein-containing complex binding"/>
    <property type="evidence" value="ECO:0007669"/>
    <property type="project" value="TreeGrafter"/>
</dbReference>
<evidence type="ECO:0000313" key="10">
    <source>
        <dbReference type="EMBL" id="KAG7387018.1"/>
    </source>
</evidence>
<keyword evidence="3 8" id="KW-0812">Transmembrane</keyword>
<dbReference type="InterPro" id="IPR018488">
    <property type="entry name" value="cNMP-bd_CS"/>
</dbReference>
<feature type="domain" description="Cyclic nucleotide-binding" evidence="9">
    <location>
        <begin position="1008"/>
        <end position="1108"/>
    </location>
</feature>
<feature type="transmembrane region" description="Helical" evidence="8">
    <location>
        <begin position="680"/>
        <end position="700"/>
    </location>
</feature>
<dbReference type="EMBL" id="JAGDFM010000087">
    <property type="protein sequence ID" value="KAG7387018.1"/>
    <property type="molecule type" value="Genomic_DNA"/>
</dbReference>
<dbReference type="SMART" id="SM00100">
    <property type="entry name" value="cNMP"/>
    <property type="match status" value="4"/>
</dbReference>
<evidence type="ECO:0000256" key="3">
    <source>
        <dbReference type="ARBA" id="ARBA00022692"/>
    </source>
</evidence>
<evidence type="ECO:0000256" key="4">
    <source>
        <dbReference type="ARBA" id="ARBA00022989"/>
    </source>
</evidence>
<dbReference type="PROSITE" id="PS50042">
    <property type="entry name" value="CNMP_BINDING_3"/>
    <property type="match status" value="4"/>
</dbReference>
<evidence type="ECO:0000256" key="2">
    <source>
        <dbReference type="ARBA" id="ARBA00022448"/>
    </source>
</evidence>
<feature type="transmembrane region" description="Helical" evidence="8">
    <location>
        <begin position="788"/>
        <end position="812"/>
    </location>
</feature>
<feature type="transmembrane region" description="Helical" evidence="8">
    <location>
        <begin position="905"/>
        <end position="925"/>
    </location>
</feature>
<protein>
    <recommendedName>
        <fullName evidence="9">Cyclic nucleotide-binding domain-containing protein</fullName>
    </recommendedName>
</protein>
<accession>A0A8T1W376</accession>
<sequence>MVNKVFPSKDKRGPQGILVAGEPSVSRDRSRGPSLETLPAYASWRICFSRLRIVQPLVEIYRRVPWTTRQTVTVAFNLYVLLYLFVSVPFRIAFYYSPRSTTNVDEWTQALSVFSVADGVADMIGFVQFLDLRRSWRRVQARNQQRPEKASMPDVPATLLRTPSGLDRRRGKARWTIATIATIAASSSANGIADAALAQQEQNLLVRNVEFALELVALVPIEAVLVSRGDFNVLHLVRATKLCRLYKVRRCLVRITELYAGRAWVQHISSIGVDSLVRTIGVCVGLCHWVACGYMLLGHLECGIDLEACEEHVETSWVVRDRLFGATVARKYSRTLYWATRTLVLLGYDDVTPVSNAETLYVVIVTLLGALVGSSLLANFLFLFRSRNARYAAFAAHVDNAREYMRSRNIPRAVRHQVTAYFSYTWNTHGSLDSEEALRLMPKHLQWKVVSTLKASRIKQVCFLAKESVEFTNMLALALVRRVYSPGDQIIEPKINAETFFVIRGKVVLSAFNGSNAKECLAGDFFGDICLLYPERYEQKAMAKTFCELYVLAKSKFDGALTEFYRGSEADVRSRMAETLDKFDQQLSKMKKLLGVREAHESGGRKSSITGSSHRLKLDEMNSLQARRGVSWRFPGSYFTVFWDTARLVAIIYVAFEVPYFAVFISITEKKDVFNVQAEVSLRYVLTLLVEVFFGVDLLLRSRYFTYLDPNVMLNVVQPHLIFEAYKAKGFYVDLLAWLPVGVVLDALPASEIQRYSACVRLLRLFRVRLVPELLRDLTDYYGTSSKLLLVVSLILGVTLMLHIVGCIWFQMTLLGQDSASVLGNSAAMSELTRSECLRQATLFQNCSWVKFDCYSHIGEVFPAENPASMYQSSFAYMRSVYWAIVTLTAVGYGDIVAYSTAESFFAALWVFVGGIINFGVVGAMSSTISNALAPHHHHMEKLNTVNTVLERMEISEKLSADIRHFYHHQFVGRKRAYESQLLSHLPDQLCYEISSLLHSDAVKSVPLFDSASLEFLKDVTGKFRHRSYQNGETICLEGDVCREFFVLLDGSRVNVFFRLRKVPIRALRRGDCYGVNEFLLRRPHHATLTAASLVHASVMTREQFDVIQRKFSEDVNDMKSEAEVQWTEEHKRLGRIVANLEKLKLQTHLMHTPTLFYQRESAIIPKGSRRTSCAVYSMRSAFTSLWYSIITCWNVYNAIFIIFHVCFHSFLHCTSATNAIISIVDFACDACFAVDIYLRLYYFGCSEVVGVGNLITRKVKNKRYFRSSTLKWDVLASLPIYASSGSYAACLCRLPRLIRCVDLWKYLDEVVVKIQQQFASHNVSAYLSPAKLMLILVLVAHYVGCIFFLISEHECEHVARCWIAHDHMLHEYHHSVPILYAKSFYWAITTLLLVGSRESVPRDMAGTLWTGFTCLCCTFIIGHIVGEISELILELGKETKQYKSHIASFEGFAKDQNLPVSLRERVTYFFRVQFEHTKGSDLFRTVHDLSANLRLQLMLEIYGRSIANLPICRFLTASQVNNLALRLKPELFIPGDNILVEGTYGSRLCTLRKGLAAAFWTKAVAAVAILMEGALFGEIAFFLPNQPRLATVRATTFCEVLSVSKHDWQELWSTSGNASDNQMQKHALHAILGWVRSRLQRYQRASLRTAGRAKRLLSDEATDKVSTRKGLRTKTRGSSHDATNGKSTTGLTPRSGKLSVAEVCRLFVPPETQLLEKKAEYLLAKSDACVSRFSPSLQARSSSLVAAVRSSILNSLSTSTVSRNRATSHGAAWNSANIDASPLSSKANNGKVEDIRLRQFIVDLSPVNKYVGNSLGKSGLQAMEEECWVRYRLLAEAQHVVSNLLVLLFPPATGTRIGRSCIKTPSGKMGIRRHRTWLDTSTRRKSFDEASPTSVKALSIPDRAGLTKVSQLLVGFGGKPTVRRFSGEPSTEQGKAIPSSETELAATLIRMTRCRSLPAVEVDFFRGSGRSKTMKSSRRGNSGIDFEILQRCQRPQYATQLQWYHQYRQWRDRSKVAVVPQGIMVPLAARAGIVIAPKRNKSLVLAMGGPRVAAMGSRLHLPSQRALLSASTDLQLQQFIRRVKDVGKAWDLAMLIVAVYHVIVTPFKVSFAPAILELPARYLWKWSALEMCFDLFSLLDVAYRVHHAAIAHQGSRSDAASSFSVGFHHALESSSELGVDLFAMLPLELLLLASGVRVPVSQSAVSSVDASWWSTRWLLRLNRMLLIRRVEPLSEQLFQYVIHDLKLPVSEAVLYFMRGLSSYLATGHILACIWFGTSEIGFHHYGASWLATSGMLTYIPDGADVVEHTARALAEAATTFSLESVSLARKYLRSLLFSMECISTLFYGDILSMNPLELIAEIAITLWSIYIYGALVGAQAELLNARAKREAMFEQRLGELQHYVVQNGVPKSLKRHIKAYYARLWRRCRGESDFAAVACVSRVLYEDVVMLTLRRFAAQVKAFRGLDEHFLRSLLVCLQYVVCDVGEEVVMKGDVDRSMYFIAQGRILVSLDSAEMTRERGEFFGELTLLYGISRLESCVAVTVAELYRLDDEPYERLLLEYPEYRARNKLAWTTSPETDGLGSPPHQTPTHTTLALRPSIAKVNVTTRENVDARLPFSFVYTAAMTMLAKVQTLHPLEAKDLILKCREGARKQLMRGATPESDENGTSLAQVNNSEGGQDTKPSARLATVMRLFGKTRAFPAQAKVV</sequence>
<dbReference type="InterPro" id="IPR005821">
    <property type="entry name" value="Ion_trans_dom"/>
</dbReference>
<dbReference type="InterPro" id="IPR000595">
    <property type="entry name" value="cNMP-bd_dom"/>
</dbReference>
<feature type="domain" description="Cyclic nucleotide-binding" evidence="9">
    <location>
        <begin position="463"/>
        <end position="561"/>
    </location>
</feature>
<keyword evidence="6 8" id="KW-0472">Membrane</keyword>
<feature type="region of interest" description="Disordered" evidence="7">
    <location>
        <begin position="1"/>
        <end position="33"/>
    </location>
</feature>
<evidence type="ECO:0000256" key="8">
    <source>
        <dbReference type="SAM" id="Phobius"/>
    </source>
</evidence>
<reference evidence="10" key="1">
    <citation type="submission" date="2021-02" db="EMBL/GenBank/DDBJ databases">
        <authorList>
            <person name="Palmer J.M."/>
        </authorList>
    </citation>
    <scope>NUCLEOTIDE SEQUENCE</scope>
    <source>
        <strain evidence="10">SCRP734</strain>
    </source>
</reference>
<dbReference type="InterPro" id="IPR050866">
    <property type="entry name" value="CNG_cation_channel"/>
</dbReference>
<gene>
    <name evidence="10" type="ORF">PHYPSEUDO_014798</name>
</gene>
<evidence type="ECO:0000313" key="11">
    <source>
        <dbReference type="Proteomes" id="UP000694044"/>
    </source>
</evidence>
<dbReference type="GO" id="GO:0016020">
    <property type="term" value="C:membrane"/>
    <property type="evidence" value="ECO:0007669"/>
    <property type="project" value="UniProtKB-SubCell"/>
</dbReference>
<feature type="transmembrane region" description="Helical" evidence="8">
    <location>
        <begin position="1379"/>
        <end position="1396"/>
    </location>
</feature>
<dbReference type="CDD" id="cd00038">
    <property type="entry name" value="CAP_ED"/>
    <property type="match status" value="4"/>
</dbReference>
<feature type="transmembrane region" description="Helical" evidence="8">
    <location>
        <begin position="1186"/>
        <end position="1208"/>
    </location>
</feature>
<feature type="domain" description="Cyclic nucleotide-binding" evidence="9">
    <location>
        <begin position="2463"/>
        <end position="2577"/>
    </location>
</feature>
<feature type="compositionally biased region" description="Polar residues" evidence="7">
    <location>
        <begin position="1681"/>
        <end position="1693"/>
    </location>
</feature>
<keyword evidence="11" id="KW-1185">Reference proteome</keyword>
<dbReference type="OrthoDB" id="2021138at2759"/>
<proteinExistence type="predicted"/>
<evidence type="ECO:0000256" key="1">
    <source>
        <dbReference type="ARBA" id="ARBA00004141"/>
    </source>
</evidence>
<feature type="transmembrane region" description="Helical" evidence="8">
    <location>
        <begin position="72"/>
        <end position="95"/>
    </location>
</feature>
<feature type="region of interest" description="Disordered" evidence="7">
    <location>
        <begin position="2656"/>
        <end position="2686"/>
    </location>
</feature>
<feature type="transmembrane region" description="Helical" evidence="8">
    <location>
        <begin position="648"/>
        <end position="668"/>
    </location>
</feature>
<dbReference type="Proteomes" id="UP000694044">
    <property type="component" value="Unassembled WGS sequence"/>
</dbReference>
<comment type="caution">
    <text evidence="10">The sequence shown here is derived from an EMBL/GenBank/DDBJ whole genome shotgun (WGS) entry which is preliminary data.</text>
</comment>
<feature type="transmembrane region" description="Helical" evidence="8">
    <location>
        <begin position="360"/>
        <end position="384"/>
    </location>
</feature>
<evidence type="ECO:0000256" key="6">
    <source>
        <dbReference type="ARBA" id="ARBA00023136"/>
    </source>
</evidence>
<keyword evidence="5" id="KW-0406">Ion transport</keyword>
<evidence type="ECO:0000256" key="7">
    <source>
        <dbReference type="SAM" id="MobiDB-lite"/>
    </source>
</evidence>
<feature type="region of interest" description="Disordered" evidence="7">
    <location>
        <begin position="1659"/>
        <end position="1695"/>
    </location>
</feature>
<dbReference type="PANTHER" id="PTHR45638">
    <property type="entry name" value="CYCLIC NUCLEOTIDE-GATED CATION CHANNEL SUBUNIT A"/>
    <property type="match status" value="1"/>
</dbReference>
<keyword evidence="2" id="KW-0813">Transport</keyword>
<evidence type="ECO:0000256" key="5">
    <source>
        <dbReference type="ARBA" id="ARBA00023065"/>
    </source>
</evidence>
<dbReference type="InterPro" id="IPR013099">
    <property type="entry name" value="K_chnl_dom"/>
</dbReference>
<feature type="compositionally biased region" description="Basic residues" evidence="7">
    <location>
        <begin position="1668"/>
        <end position="1678"/>
    </location>
</feature>
<feature type="compositionally biased region" description="Polar residues" evidence="7">
    <location>
        <begin position="2667"/>
        <end position="2684"/>
    </location>
</feature>